<keyword evidence="2" id="KW-1185">Reference proteome</keyword>
<dbReference type="GO" id="GO:0005634">
    <property type="term" value="C:nucleus"/>
    <property type="evidence" value="ECO:0007669"/>
    <property type="project" value="TreeGrafter"/>
</dbReference>
<sequence>MMSKTLEEVQQRVSIRSFLGPDPTTPNAQYSAQDLAMFTSIHEVRHAMDLFLNSRTAECEALLLPKRDASMYHSLGYAFILSLKAVLTYQRTDIEAALDAMKQAYQVADKLRKGDGAWKSLISTYSELVFAETYLMKAGLQIVYEESFVAFLREGIKMHAAHQVYKGLERYLLHVQQEATLGKDVAEYGVDAHFASGVMFGMGCFNLALSMLPDLVLKLAEFVGFQGDRGLGMWYLRSAGGWLPSSIHADSNPAQGPHEGLRRQFCDMMLLLYNIVLAKLTPVSHVDAALSDEILAYNLKVYPQGMVFLTLNGRRLATQRRLAEAKVDYQRAIDAQEYMKQLHHISYWELGFIAVLEQDWKRAHQLFQKLNKESNWSKAVYTYLQGMSLYLYATYDMAPGEKRTVLIKKAGELMALVTKAKQKIAGKSIFIEKFVARKSRKFDLQGNRLLFPDLEIIHAFSGLDLMPVPLMHKNLARIETMLPRLAKSHSFYVYDDLCLCHFLRTTLLRMLLEDQAQKHEQKILDALDGDLVEPLNDNQWKEMHEESVRIVMALADKIQLDHWLYYFTVYEQALMMINDKEYDGAKKKIHYLLQRTEKHDFNVGAGQRAKNKYSMENALILKCHNTLGVIAELDAVA</sequence>
<dbReference type="EMBL" id="LT555210">
    <property type="protein sequence ID" value="SAM09853.1"/>
    <property type="molecule type" value="Genomic_DNA"/>
</dbReference>
<dbReference type="Pfam" id="PF10300">
    <property type="entry name" value="Iml2-TPR_39"/>
    <property type="match status" value="1"/>
</dbReference>
<evidence type="ECO:0000313" key="2">
    <source>
        <dbReference type="Proteomes" id="UP000078561"/>
    </source>
</evidence>
<dbReference type="PANTHER" id="PTHR31859">
    <property type="entry name" value="TETRATRICOPEPTIDE REPEAT PROTEIN 39 FAMILY MEMBER"/>
    <property type="match status" value="1"/>
</dbReference>
<reference evidence="1" key="1">
    <citation type="submission" date="2016-04" db="EMBL/GenBank/DDBJ databases">
        <authorList>
            <person name="Evans L.H."/>
            <person name="Alamgir A."/>
            <person name="Owens N."/>
            <person name="Weber N.D."/>
            <person name="Virtaneva K."/>
            <person name="Barbian K."/>
            <person name="Babar A."/>
            <person name="Rosenke K."/>
        </authorList>
    </citation>
    <scope>NUCLEOTIDE SEQUENCE [LARGE SCALE GENOMIC DNA]</scope>
    <source>
        <strain evidence="1">CBS 101.48</strain>
    </source>
</reference>
<dbReference type="OrthoDB" id="43460at2759"/>
<dbReference type="Proteomes" id="UP000078561">
    <property type="component" value="Unassembled WGS sequence"/>
</dbReference>
<dbReference type="SUPFAM" id="SSF48452">
    <property type="entry name" value="TPR-like"/>
    <property type="match status" value="1"/>
</dbReference>
<dbReference type="GO" id="GO:0005829">
    <property type="term" value="C:cytosol"/>
    <property type="evidence" value="ECO:0007669"/>
    <property type="project" value="TreeGrafter"/>
</dbReference>
<gene>
    <name evidence="1" type="primary">ABSGL_15562.1 scaffold 17607</name>
</gene>
<proteinExistence type="predicted"/>
<organism evidence="1">
    <name type="scientific">Absidia glauca</name>
    <name type="common">Pin mould</name>
    <dbReference type="NCBI Taxonomy" id="4829"/>
    <lineage>
        <taxon>Eukaryota</taxon>
        <taxon>Fungi</taxon>
        <taxon>Fungi incertae sedis</taxon>
        <taxon>Mucoromycota</taxon>
        <taxon>Mucoromycotina</taxon>
        <taxon>Mucoromycetes</taxon>
        <taxon>Mucorales</taxon>
        <taxon>Cunninghamellaceae</taxon>
        <taxon>Absidia</taxon>
    </lineage>
</organism>
<accession>A0A163KPQ5</accession>
<dbReference type="PANTHER" id="PTHR31859:SF1">
    <property type="entry name" value="TETRATRICOPEPTIDE REPEAT PROTEIN 39C"/>
    <property type="match status" value="1"/>
</dbReference>
<dbReference type="AlphaFoldDB" id="A0A163KPQ5"/>
<dbReference type="GO" id="GO:0005741">
    <property type="term" value="C:mitochondrial outer membrane"/>
    <property type="evidence" value="ECO:0007669"/>
    <property type="project" value="TreeGrafter"/>
</dbReference>
<dbReference type="InterPro" id="IPR019412">
    <property type="entry name" value="IML2/TPR_39"/>
</dbReference>
<dbReference type="InterPro" id="IPR011990">
    <property type="entry name" value="TPR-like_helical_dom_sf"/>
</dbReference>
<protein>
    <recommendedName>
        <fullName evidence="3">Tetratricopeptide repeat protein 39B</fullName>
    </recommendedName>
</protein>
<dbReference type="OMA" id="GESHCHF"/>
<evidence type="ECO:0000313" key="1">
    <source>
        <dbReference type="EMBL" id="SAM09853.1"/>
    </source>
</evidence>
<dbReference type="InParanoid" id="A0A163KPQ5"/>
<name>A0A163KPQ5_ABSGL</name>
<evidence type="ECO:0008006" key="3">
    <source>
        <dbReference type="Google" id="ProtNLM"/>
    </source>
</evidence>